<feature type="region of interest" description="Disordered" evidence="4">
    <location>
        <begin position="457"/>
        <end position="484"/>
    </location>
</feature>
<reference evidence="6" key="1">
    <citation type="submission" date="2021-01" db="EMBL/GenBank/DDBJ databases">
        <authorList>
            <person name="Corre E."/>
            <person name="Pelletier E."/>
            <person name="Niang G."/>
            <person name="Scheremetjew M."/>
            <person name="Finn R."/>
            <person name="Kale V."/>
            <person name="Holt S."/>
            <person name="Cochrane G."/>
            <person name="Meng A."/>
            <person name="Brown T."/>
            <person name="Cohen L."/>
        </authorList>
    </citation>
    <scope>NUCLEOTIDE SEQUENCE</scope>
    <source>
        <strain evidence="6">NIES-2562</strain>
    </source>
</reference>
<keyword evidence="3" id="KW-0802">TPR repeat</keyword>
<dbReference type="PANTHER" id="PTHR46093">
    <property type="entry name" value="ACYL-COA-BINDING DOMAIN-CONTAINING PROTEIN 5"/>
    <property type="match status" value="1"/>
</dbReference>
<dbReference type="PANTHER" id="PTHR46093:SF18">
    <property type="entry name" value="FIBRONECTIN TYPE-III DOMAIN-CONTAINING PROTEIN"/>
    <property type="match status" value="1"/>
</dbReference>
<dbReference type="Gene3D" id="1.25.40.10">
    <property type="entry name" value="Tetratricopeptide repeat domain"/>
    <property type="match status" value="1"/>
</dbReference>
<dbReference type="PROSITE" id="PS50005">
    <property type="entry name" value="TPR"/>
    <property type="match status" value="1"/>
</dbReference>
<dbReference type="EMBL" id="HBIB01003597">
    <property type="protein sequence ID" value="CAE0240108.1"/>
    <property type="molecule type" value="Transcribed_RNA"/>
</dbReference>
<evidence type="ECO:0000313" key="5">
    <source>
        <dbReference type="EMBL" id="CAE0240108.1"/>
    </source>
</evidence>
<evidence type="ECO:0000256" key="3">
    <source>
        <dbReference type="PROSITE-ProRule" id="PRU00339"/>
    </source>
</evidence>
<dbReference type="SUPFAM" id="SSF48452">
    <property type="entry name" value="TPR-like"/>
    <property type="match status" value="1"/>
</dbReference>
<name>A0A7S3FZP4_9EUKA</name>
<dbReference type="SMART" id="SM00028">
    <property type="entry name" value="TPR"/>
    <property type="match status" value="3"/>
</dbReference>
<dbReference type="Gene3D" id="2.120.10.80">
    <property type="entry name" value="Kelch-type beta propeller"/>
    <property type="match status" value="2"/>
</dbReference>
<keyword evidence="2" id="KW-0677">Repeat</keyword>
<dbReference type="Pfam" id="PF24681">
    <property type="entry name" value="Kelch_KLHDC2_KLHL20_DRC7"/>
    <property type="match status" value="1"/>
</dbReference>
<evidence type="ECO:0000256" key="2">
    <source>
        <dbReference type="ARBA" id="ARBA00022737"/>
    </source>
</evidence>
<dbReference type="AlphaFoldDB" id="A0A7S3FZP4"/>
<feature type="region of interest" description="Disordered" evidence="4">
    <location>
        <begin position="518"/>
        <end position="543"/>
    </location>
</feature>
<evidence type="ECO:0000313" key="6">
    <source>
        <dbReference type="EMBL" id="CAE0240109.1"/>
    </source>
</evidence>
<dbReference type="InterPro" id="IPR015915">
    <property type="entry name" value="Kelch-typ_b-propeller"/>
</dbReference>
<protein>
    <submittedName>
        <fullName evidence="6">Uncharacterized protein</fullName>
    </submittedName>
</protein>
<organism evidence="6">
    <name type="scientific">Palpitomonas bilix</name>
    <dbReference type="NCBI Taxonomy" id="652834"/>
    <lineage>
        <taxon>Eukaryota</taxon>
        <taxon>Eukaryota incertae sedis</taxon>
    </lineage>
</organism>
<accession>A0A7S3FZP4</accession>
<keyword evidence="1" id="KW-0880">Kelch repeat</keyword>
<feature type="compositionally biased region" description="Basic residues" evidence="4">
    <location>
        <begin position="559"/>
        <end position="575"/>
    </location>
</feature>
<dbReference type="SUPFAM" id="SSF117281">
    <property type="entry name" value="Kelch motif"/>
    <property type="match status" value="1"/>
</dbReference>
<proteinExistence type="predicted"/>
<dbReference type="InterPro" id="IPR019734">
    <property type="entry name" value="TPR_rpt"/>
</dbReference>
<gene>
    <name evidence="5" type="ORF">PBIL07802_LOCUS2261</name>
    <name evidence="6" type="ORF">PBIL07802_LOCUS2262</name>
</gene>
<feature type="region of interest" description="Disordered" evidence="4">
    <location>
        <begin position="555"/>
        <end position="575"/>
    </location>
</feature>
<dbReference type="InterPro" id="IPR011990">
    <property type="entry name" value="TPR-like_helical_dom_sf"/>
</dbReference>
<evidence type="ECO:0000256" key="1">
    <source>
        <dbReference type="ARBA" id="ARBA00022441"/>
    </source>
</evidence>
<sequence length="575" mass="64739">MEKKEKGDAAFKCGDYNKAISLYSEALKHIEETEKYKLFSNRSAAHTKTRNFKAALKDADQCITLKPEWTKGYYRRGVALFNTGKAAEAYGCFVNALERSPDDRDIHSFLAKIRVQLDREDILKWSKFVPRGPAHEGLFCASAVPLNKNILFFGGMSSEKTAKTVTLLDPEEKMWWNPQQNNVPSFKDYFFPTATLVGNRLFLYRTISTDEDACMLILHTDTMTWEIPAKQGYPREQRISNSTTLVGSLLLLFGGMNQECHAYNSFDVFDVNSLRWSDEPFSASGELPSPRHSHTSTLMGEWMYVIGGTNDPEHRREPRAIMDVCAFNTRERTWKGVKFSGEMPQDLVHHCAVKIDENRIAVVGGRTAKKHIGVSIFDCVLHQWYNLRAESALPGRGVGATSSFLNDKLYVYGGISNFQGGFSSHDVSVLDLRPIMKRSTAGSKNRNMVPVEVVVVDEWQGNDGNDGDEEVYSSSGGEEESGQQNDIHLVHGSVEEASRLTAGEDGLLESNSTIENLTKKKSKKKGAVEALGEAEPEDDPSLTFERLLEEEKEYQQRLKEKRKRKKEQKKKKGGE</sequence>
<feature type="compositionally biased region" description="Acidic residues" evidence="4">
    <location>
        <begin position="465"/>
        <end position="481"/>
    </location>
</feature>
<evidence type="ECO:0000256" key="4">
    <source>
        <dbReference type="SAM" id="MobiDB-lite"/>
    </source>
</evidence>
<dbReference type="EMBL" id="HBIB01003598">
    <property type="protein sequence ID" value="CAE0240109.1"/>
    <property type="molecule type" value="Transcribed_RNA"/>
</dbReference>
<feature type="repeat" description="TPR" evidence="3">
    <location>
        <begin position="70"/>
        <end position="103"/>
    </location>
</feature>